<reference evidence="3" key="1">
    <citation type="submission" date="2022-10" db="EMBL/GenBank/DDBJ databases">
        <title>Genome assembly of Pristionchus species.</title>
        <authorList>
            <person name="Yoshida K."/>
            <person name="Sommer R.J."/>
        </authorList>
    </citation>
    <scope>NUCLEOTIDE SEQUENCE [LARGE SCALE GENOMIC DNA]</scope>
    <source>
        <strain evidence="3">RS5460</strain>
    </source>
</reference>
<evidence type="ECO:0000313" key="2">
    <source>
        <dbReference type="EMBL" id="GMR35004.1"/>
    </source>
</evidence>
<name>A0AAN4Z7X0_9BILA</name>
<feature type="non-terminal residue" evidence="2">
    <location>
        <position position="1"/>
    </location>
</feature>
<dbReference type="EMBL" id="BTRK01000002">
    <property type="protein sequence ID" value="GMR35004.1"/>
    <property type="molecule type" value="Genomic_DNA"/>
</dbReference>
<protein>
    <submittedName>
        <fullName evidence="2">Uncharacterized protein</fullName>
    </submittedName>
</protein>
<dbReference type="AlphaFoldDB" id="A0AAN4Z7X0"/>
<comment type="caution">
    <text evidence="2">The sequence shown here is derived from an EMBL/GenBank/DDBJ whole genome shotgun (WGS) entry which is preliminary data.</text>
</comment>
<evidence type="ECO:0000256" key="1">
    <source>
        <dbReference type="SAM" id="Phobius"/>
    </source>
</evidence>
<feature type="transmembrane region" description="Helical" evidence="1">
    <location>
        <begin position="15"/>
        <end position="34"/>
    </location>
</feature>
<keyword evidence="3" id="KW-1185">Reference proteome</keyword>
<keyword evidence="1" id="KW-1133">Transmembrane helix</keyword>
<proteinExistence type="predicted"/>
<gene>
    <name evidence="2" type="ORF">PMAYCL1PPCAC_05199</name>
</gene>
<dbReference type="Proteomes" id="UP001328107">
    <property type="component" value="Unassembled WGS sequence"/>
</dbReference>
<accession>A0AAN4Z7X0</accession>
<organism evidence="2 3">
    <name type="scientific">Pristionchus mayeri</name>
    <dbReference type="NCBI Taxonomy" id="1317129"/>
    <lineage>
        <taxon>Eukaryota</taxon>
        <taxon>Metazoa</taxon>
        <taxon>Ecdysozoa</taxon>
        <taxon>Nematoda</taxon>
        <taxon>Chromadorea</taxon>
        <taxon>Rhabditida</taxon>
        <taxon>Rhabditina</taxon>
        <taxon>Diplogasteromorpha</taxon>
        <taxon>Diplogasteroidea</taxon>
        <taxon>Neodiplogasteridae</taxon>
        <taxon>Pristionchus</taxon>
    </lineage>
</organism>
<keyword evidence="1" id="KW-0812">Transmembrane</keyword>
<keyword evidence="1" id="KW-0472">Membrane</keyword>
<sequence>SHLHLSNLRFIIFEMLRIVSFLFFVFMASAAILISRGFGMVAVRGTAATCADTQSPDICAPNTCKTMPSLGFDMCRKCCGWCDLSEPPCQNAADDGICDAYKALSSGPATVMESWSTASANAPSRSVDRVVRTSWLSPASTTNCVTNTTSDLWF</sequence>
<evidence type="ECO:0000313" key="3">
    <source>
        <dbReference type="Proteomes" id="UP001328107"/>
    </source>
</evidence>